<protein>
    <submittedName>
        <fullName evidence="2">ROK family protein</fullName>
    </submittedName>
</protein>
<dbReference type="Gene3D" id="1.10.10.10">
    <property type="entry name" value="Winged helix-like DNA-binding domain superfamily/Winged helix DNA-binding domain"/>
    <property type="match status" value="1"/>
</dbReference>
<reference evidence="3" key="1">
    <citation type="journal article" date="2019" name="Int. J. Syst. Evol. Microbiol.">
        <title>The Global Catalogue of Microorganisms (GCM) 10K type strain sequencing project: providing services to taxonomists for standard genome sequencing and annotation.</title>
        <authorList>
            <consortium name="The Broad Institute Genomics Platform"/>
            <consortium name="The Broad Institute Genome Sequencing Center for Infectious Disease"/>
            <person name="Wu L."/>
            <person name="Ma J."/>
        </authorList>
    </citation>
    <scope>NUCLEOTIDE SEQUENCE [LARGE SCALE GENOMIC DNA]</scope>
    <source>
        <strain evidence="3">JCM 17593</strain>
    </source>
</reference>
<dbReference type="SUPFAM" id="SSF46785">
    <property type="entry name" value="Winged helix' DNA-binding domain"/>
    <property type="match status" value="1"/>
</dbReference>
<dbReference type="InterPro" id="IPR043129">
    <property type="entry name" value="ATPase_NBD"/>
</dbReference>
<sequence>MAEITRARSDAGHETLASRALSLIASGQAETRTELGQLLGAPASSVSLAVQQLISRGLVAEEGLQSSTGGRPRKILRIGHSDEFAVAADLGGRHARVGVVRGGGARESVRTVPFDLSAGPDECLDTLVSEFEQLIGQSSGKLAAAGLSLPGPVDPEHGWVDSPSRMPGWHRYPIRERLAERLGVITSVGNDANMMALGEDAAHHGERRFSITVKAGTAIGAGIVADGRLHFGATGAAGDITHVRVLAAGDIPCACGNFGCLETVASGFALQRILRERGRQVETTEDVVALVEAGDPIANQAARQAGGYLGEVLSANVNFFNPDSVFLGGILSTLEPFVAAVRSQLYDSCHPLLTRDLRIETLSLGADAGLVGAGLEALQRSLAATLDSIPRATPRATRKDSLV</sequence>
<evidence type="ECO:0000313" key="2">
    <source>
        <dbReference type="EMBL" id="GAA4190151.1"/>
    </source>
</evidence>
<gene>
    <name evidence="2" type="ORF">GCM10022288_18960</name>
</gene>
<comment type="caution">
    <text evidence="2">The sequence shown here is derived from an EMBL/GenBank/DDBJ whole genome shotgun (WGS) entry which is preliminary data.</text>
</comment>
<proteinExistence type="inferred from homology"/>
<evidence type="ECO:0000256" key="1">
    <source>
        <dbReference type="ARBA" id="ARBA00006479"/>
    </source>
</evidence>
<dbReference type="Proteomes" id="UP001500213">
    <property type="component" value="Unassembled WGS sequence"/>
</dbReference>
<dbReference type="InterPro" id="IPR000600">
    <property type="entry name" value="ROK"/>
</dbReference>
<accession>A0ABP8AU63</accession>
<name>A0ABP8AU63_9MICO</name>
<dbReference type="RefSeq" id="WP_344776246.1">
    <property type="nucleotide sequence ID" value="NZ_BAABBX010000015.1"/>
</dbReference>
<keyword evidence="3" id="KW-1185">Reference proteome</keyword>
<dbReference type="Pfam" id="PF00480">
    <property type="entry name" value="ROK"/>
    <property type="match status" value="1"/>
</dbReference>
<dbReference type="SUPFAM" id="SSF53067">
    <property type="entry name" value="Actin-like ATPase domain"/>
    <property type="match status" value="1"/>
</dbReference>
<dbReference type="PANTHER" id="PTHR18964:SF173">
    <property type="entry name" value="GLUCOKINASE"/>
    <property type="match status" value="1"/>
</dbReference>
<dbReference type="PANTHER" id="PTHR18964">
    <property type="entry name" value="ROK (REPRESSOR, ORF, KINASE) FAMILY"/>
    <property type="match status" value="1"/>
</dbReference>
<organism evidence="2 3">
    <name type="scientific">Gryllotalpicola kribbensis</name>
    <dbReference type="NCBI Taxonomy" id="993084"/>
    <lineage>
        <taxon>Bacteria</taxon>
        <taxon>Bacillati</taxon>
        <taxon>Actinomycetota</taxon>
        <taxon>Actinomycetes</taxon>
        <taxon>Micrococcales</taxon>
        <taxon>Microbacteriaceae</taxon>
        <taxon>Gryllotalpicola</taxon>
    </lineage>
</organism>
<comment type="similarity">
    <text evidence="1">Belongs to the ROK (NagC/XylR) family.</text>
</comment>
<dbReference type="InterPro" id="IPR036390">
    <property type="entry name" value="WH_DNA-bd_sf"/>
</dbReference>
<dbReference type="EMBL" id="BAABBX010000015">
    <property type="protein sequence ID" value="GAA4190151.1"/>
    <property type="molecule type" value="Genomic_DNA"/>
</dbReference>
<evidence type="ECO:0000313" key="3">
    <source>
        <dbReference type="Proteomes" id="UP001500213"/>
    </source>
</evidence>
<dbReference type="InterPro" id="IPR036388">
    <property type="entry name" value="WH-like_DNA-bd_sf"/>
</dbReference>
<dbReference type="Gene3D" id="3.30.420.40">
    <property type="match status" value="2"/>
</dbReference>